<protein>
    <recommendedName>
        <fullName evidence="3">Ubiquinol-cytochrome-c reductase cytochrome c1</fullName>
    </recommendedName>
</protein>
<gene>
    <name evidence="1" type="ORF">FJTKL_07613</name>
</gene>
<evidence type="ECO:0000313" key="2">
    <source>
        <dbReference type="Proteomes" id="UP001600888"/>
    </source>
</evidence>
<accession>A0ABR4ET34</accession>
<reference evidence="1 2" key="1">
    <citation type="submission" date="2024-03" db="EMBL/GenBank/DDBJ databases">
        <title>A high-quality draft genome sequence of Diaporthe vaccinii, a causative agent of upright dieback and viscid rot disease in cranberry plants.</title>
        <authorList>
            <person name="Sarrasin M."/>
            <person name="Lang B.F."/>
            <person name="Burger G."/>
        </authorList>
    </citation>
    <scope>NUCLEOTIDE SEQUENCE [LARGE SCALE GENOMIC DNA]</scope>
    <source>
        <strain evidence="1 2">IS7</strain>
    </source>
</reference>
<proteinExistence type="predicted"/>
<organism evidence="1 2">
    <name type="scientific">Diaporthe vaccinii</name>
    <dbReference type="NCBI Taxonomy" id="105482"/>
    <lineage>
        <taxon>Eukaryota</taxon>
        <taxon>Fungi</taxon>
        <taxon>Dikarya</taxon>
        <taxon>Ascomycota</taxon>
        <taxon>Pezizomycotina</taxon>
        <taxon>Sordariomycetes</taxon>
        <taxon>Sordariomycetidae</taxon>
        <taxon>Diaporthales</taxon>
        <taxon>Diaporthaceae</taxon>
        <taxon>Diaporthe</taxon>
        <taxon>Diaporthe eres species complex</taxon>
    </lineage>
</organism>
<comment type="caution">
    <text evidence="1">The sequence shown here is derived from an EMBL/GenBank/DDBJ whole genome shotgun (WGS) entry which is preliminary data.</text>
</comment>
<evidence type="ECO:0008006" key="3">
    <source>
        <dbReference type="Google" id="ProtNLM"/>
    </source>
</evidence>
<evidence type="ECO:0000313" key="1">
    <source>
        <dbReference type="EMBL" id="KAL2285582.1"/>
    </source>
</evidence>
<dbReference type="Proteomes" id="UP001600888">
    <property type="component" value="Unassembled WGS sequence"/>
</dbReference>
<name>A0ABR4ET34_9PEZI</name>
<keyword evidence="2" id="KW-1185">Reference proteome</keyword>
<sequence>MAAKNVVDDGEVYLAFNRIFQGQGSQIRKLPPIKKLVRGHQKQPQVAQLLKEYGAPVIYEKLQRLLNSQIFESTLKAKLKFPQLFEVSSAQSAERAVSEAEAAADHAKAVEEALDSADRYGLPHEGGFDGKRTGTDPQVEASMRLPTEQQSARSETRVPSLFPLKFNFTSGYKILVKTQEILEIACFRFAEKAMPEILENREWHCPESAELNLWAIEFLKRLVKFEKMPSRAFSQSKPLNELFTSIMQIRHHAVHRIPVTAKELEEFMADGETLVRLFEDHTAIAMMSRASSEVHKAAAEMENQKNLLEAGLTKVLQDVADKRGELDSVEAEAIADTQRKDKENQLFADARLQETIWLDDGVIGEGVFGTHAPAENGVDEMSHLNRQTLGRSPSLDSGDYQLAAEWIFN</sequence>
<dbReference type="EMBL" id="JBAWTH010000029">
    <property type="protein sequence ID" value="KAL2285582.1"/>
    <property type="molecule type" value="Genomic_DNA"/>
</dbReference>